<proteinExistence type="predicted"/>
<dbReference type="GO" id="GO:0005737">
    <property type="term" value="C:cytoplasm"/>
    <property type="evidence" value="ECO:0007669"/>
    <property type="project" value="TreeGrafter"/>
</dbReference>
<dbReference type="PRINTS" id="PR00452">
    <property type="entry name" value="SH3DOMAIN"/>
</dbReference>
<evidence type="ECO:0000313" key="13">
    <source>
        <dbReference type="Proteomes" id="UP000694557"/>
    </source>
</evidence>
<dbReference type="SUPFAM" id="SSF47576">
    <property type="entry name" value="Calponin-homology domain, CH-domain"/>
    <property type="match status" value="1"/>
</dbReference>
<dbReference type="Gene3D" id="2.30.29.30">
    <property type="entry name" value="Pleckstrin-homology domain (PH domain)/Phosphotyrosine-binding domain (PTB)"/>
    <property type="match status" value="1"/>
</dbReference>
<feature type="region of interest" description="Disordered" evidence="8">
    <location>
        <begin position="513"/>
        <end position="553"/>
    </location>
</feature>
<dbReference type="Pfam" id="PF16614">
    <property type="entry name" value="RhoGEF67_u2"/>
    <property type="match status" value="1"/>
</dbReference>
<dbReference type="InterPro" id="IPR035789">
    <property type="entry name" value="BetaPIX_SH3"/>
</dbReference>
<dbReference type="AlphaFoldDB" id="A0A8C7F8N7"/>
<dbReference type="InterPro" id="IPR036028">
    <property type="entry name" value="SH3-like_dom_sf"/>
</dbReference>
<dbReference type="Gene3D" id="2.30.30.40">
    <property type="entry name" value="SH3 Domains"/>
    <property type="match status" value="1"/>
</dbReference>
<dbReference type="SMART" id="SM00325">
    <property type="entry name" value="RhoGEF"/>
    <property type="match status" value="1"/>
</dbReference>
<dbReference type="InterPro" id="IPR001331">
    <property type="entry name" value="GDS_CDC24_CS"/>
</dbReference>
<dbReference type="SMART" id="SM00326">
    <property type="entry name" value="SH3"/>
    <property type="match status" value="1"/>
</dbReference>
<name>A0A8C7F8N7_ONCKI</name>
<dbReference type="GeneTree" id="ENSGT00940000155360"/>
<evidence type="ECO:0000256" key="8">
    <source>
        <dbReference type="SAM" id="MobiDB-lite"/>
    </source>
</evidence>
<feature type="domain" description="DH" evidence="10">
    <location>
        <begin position="194"/>
        <end position="374"/>
    </location>
</feature>
<dbReference type="Pfam" id="PF16523">
    <property type="entry name" value="betaPIX_CC"/>
    <property type="match status" value="1"/>
</dbReference>
<accession>A0A8C7F8N7</accession>
<dbReference type="Gene3D" id="1.20.900.10">
    <property type="entry name" value="Dbl homology (DH) domain"/>
    <property type="match status" value="1"/>
</dbReference>
<evidence type="ECO:0000259" key="11">
    <source>
        <dbReference type="PROSITE" id="PS50021"/>
    </source>
</evidence>
<dbReference type="CDD" id="cd12061">
    <property type="entry name" value="SH3_betaPIX"/>
    <property type="match status" value="1"/>
</dbReference>
<dbReference type="SUPFAM" id="SSF48065">
    <property type="entry name" value="DBL homology domain (DH-domain)"/>
    <property type="match status" value="1"/>
</dbReference>
<dbReference type="InterPro" id="IPR000219">
    <property type="entry name" value="DH_dom"/>
</dbReference>
<evidence type="ECO:0000259" key="9">
    <source>
        <dbReference type="PROSITE" id="PS50002"/>
    </source>
</evidence>
<keyword evidence="2" id="KW-0344">Guanine-nucleotide releasing factor</keyword>
<feature type="coiled-coil region" evidence="7">
    <location>
        <begin position="688"/>
        <end position="729"/>
    </location>
</feature>
<dbReference type="GO" id="GO:0035556">
    <property type="term" value="P:intracellular signal transduction"/>
    <property type="evidence" value="ECO:0007669"/>
    <property type="project" value="InterPro"/>
</dbReference>
<dbReference type="Pfam" id="PF07653">
    <property type="entry name" value="SH3_2"/>
    <property type="match status" value="1"/>
</dbReference>
<evidence type="ECO:0000256" key="6">
    <source>
        <dbReference type="PROSITE-ProRule" id="PRU00192"/>
    </source>
</evidence>
<dbReference type="InterPro" id="IPR011993">
    <property type="entry name" value="PH-like_dom_sf"/>
</dbReference>
<dbReference type="GO" id="GO:0030027">
    <property type="term" value="C:lamellipodium"/>
    <property type="evidence" value="ECO:0007669"/>
    <property type="project" value="TreeGrafter"/>
</dbReference>
<feature type="compositionally biased region" description="Pro residues" evidence="8">
    <location>
        <begin position="542"/>
        <end position="553"/>
    </location>
</feature>
<dbReference type="InterPro" id="IPR001715">
    <property type="entry name" value="CH_dom"/>
</dbReference>
<evidence type="ECO:0000256" key="7">
    <source>
        <dbReference type="SAM" id="Coils"/>
    </source>
</evidence>
<reference evidence="12" key="1">
    <citation type="submission" date="2025-08" db="UniProtKB">
        <authorList>
            <consortium name="Ensembl"/>
        </authorList>
    </citation>
    <scope>IDENTIFICATION</scope>
</reference>
<evidence type="ECO:0000256" key="2">
    <source>
        <dbReference type="ARBA" id="ARBA00022658"/>
    </source>
</evidence>
<dbReference type="GO" id="GO:0005085">
    <property type="term" value="F:guanyl-nucleotide exchange factor activity"/>
    <property type="evidence" value="ECO:0007669"/>
    <property type="project" value="UniProtKB-KW"/>
</dbReference>
<dbReference type="Ensembl" id="ENSOKIT00005023370.1">
    <property type="protein sequence ID" value="ENSOKIP00005021996.1"/>
    <property type="gene ID" value="ENSOKIG00005008724.1"/>
</dbReference>
<evidence type="ECO:0000256" key="1">
    <source>
        <dbReference type="ARBA" id="ARBA00022443"/>
    </source>
</evidence>
<dbReference type="Gene3D" id="1.10.418.10">
    <property type="entry name" value="Calponin-like domain"/>
    <property type="match status" value="1"/>
</dbReference>
<dbReference type="InterPro" id="IPR035899">
    <property type="entry name" value="DBL_dom_sf"/>
</dbReference>
<feature type="compositionally biased region" description="Basic residues" evidence="8">
    <location>
        <begin position="596"/>
        <end position="606"/>
    </location>
</feature>
<dbReference type="InterPro" id="IPR036872">
    <property type="entry name" value="CH_dom_sf"/>
</dbReference>
<evidence type="ECO:0000313" key="12">
    <source>
        <dbReference type="Ensembl" id="ENSOKIP00005021996.1"/>
    </source>
</evidence>
<dbReference type="InterPro" id="IPR001452">
    <property type="entry name" value="SH3_domain"/>
</dbReference>
<dbReference type="PANTHER" id="PTHR46026">
    <property type="entry name" value="RHO-TYPE GUANINE NUCLEOTIDE EXCHANGE FACTOR, ISOFORM F"/>
    <property type="match status" value="1"/>
</dbReference>
<dbReference type="PROSITE" id="PS50002">
    <property type="entry name" value="SH3"/>
    <property type="match status" value="1"/>
</dbReference>
<dbReference type="PROSITE" id="PS50010">
    <property type="entry name" value="DH_2"/>
    <property type="match status" value="1"/>
</dbReference>
<dbReference type="SUPFAM" id="SSF50729">
    <property type="entry name" value="PH domain-like"/>
    <property type="match status" value="1"/>
</dbReference>
<sequence length="740" mass="83706">MNSAEQTVTWLITLGVLESPKKTISDPEGFLQSSLKDGVVLCKLVERLRPGSVEKIFQEPRNDSEFQSNIKEFLKGCGSFRVEVSNLTCPLLCNFVVNIDNTTQSGGQRVLVRAKFTFQQTNEDELSFNKGDMISVSRQEDGGWWEGSFNGNKGWFPSNYVKEVKGSDKPVSPKSGTLKNPVKGFDTPAVSKTYYNLVLQNILETETEYSKELQSLLTSYLHSLQPTDKLSSADVSHILGNLEDISTFQLMLVQSYEECTRLPESQQRVGGFFLNLLPEMKALYMAYCSNHPSAVNVLTEHSEGLGEFMEGKGASSPGILTLTTGLSKPFMRLDKYPTLLKELERHMEEHHADRPDIQKCLTSFKGLSAQCQEVRKRKELELQILTETIRRWEGDDIRTLGPVLYMSHTLCHTHGSEEKNERYLLLFPNVLLLLSASSRMSGFIYQGKLPLTGMLISRIEDCEMVKNAFEISGITINSKRCYCIYDILSFFFVPVLNFSPLFSLPQLPSHPLTPTRHSESRGVSGGPAYHTLPHPSSHGAPQTPPMWGPLEPPSTPKPWSLSCLRPAPPLRPSAALCYKEVWSWAFRDLSKSPKSMKKLLPKRKPERKASDEDFATRKSTAALEEDAQILKVIEAYCTSAKTRQTLNSRSREKSGVHMLFPEEEKIIVEETKSNGQTVIEEKTLVDTVYGLKDEVQELKQDNKKMRRTLDEEQKARKELEKILRRVLKNMNDPTWDETNL</sequence>
<keyword evidence="1 6" id="KW-0728">SH3 domain</keyword>
<organism evidence="12 13">
    <name type="scientific">Oncorhynchus kisutch</name>
    <name type="common">Coho salmon</name>
    <name type="synonym">Salmo kisutch</name>
    <dbReference type="NCBI Taxonomy" id="8019"/>
    <lineage>
        <taxon>Eukaryota</taxon>
        <taxon>Metazoa</taxon>
        <taxon>Chordata</taxon>
        <taxon>Craniata</taxon>
        <taxon>Vertebrata</taxon>
        <taxon>Euteleostomi</taxon>
        <taxon>Actinopterygii</taxon>
        <taxon>Neopterygii</taxon>
        <taxon>Teleostei</taxon>
        <taxon>Protacanthopterygii</taxon>
        <taxon>Salmoniformes</taxon>
        <taxon>Salmonidae</taxon>
        <taxon>Salmoninae</taxon>
        <taxon>Oncorhynchus</taxon>
    </lineage>
</organism>
<evidence type="ECO:0000256" key="4">
    <source>
        <dbReference type="ARBA" id="ARBA00037432"/>
    </source>
</evidence>
<feature type="compositionally biased region" description="Basic and acidic residues" evidence="8">
    <location>
        <begin position="607"/>
        <end position="616"/>
    </location>
</feature>
<dbReference type="PROSITE" id="PS50021">
    <property type="entry name" value="CH"/>
    <property type="match status" value="1"/>
</dbReference>
<dbReference type="Gene3D" id="1.20.5.390">
    <property type="entry name" value="L1 transposable element, trimerization domain"/>
    <property type="match status" value="1"/>
</dbReference>
<reference evidence="12" key="2">
    <citation type="submission" date="2025-09" db="UniProtKB">
        <authorList>
            <consortium name="Ensembl"/>
        </authorList>
    </citation>
    <scope>IDENTIFICATION</scope>
</reference>
<comment type="function">
    <text evidence="4">Induces bone resorption, acting probably through a signaling cascade which results in the secretion of factor(s) enhancing osteoclast formation and activity.</text>
</comment>
<dbReference type="CDD" id="cd00160">
    <property type="entry name" value="RhoGEF"/>
    <property type="match status" value="1"/>
</dbReference>
<keyword evidence="7" id="KW-0175">Coiled coil</keyword>
<feature type="domain" description="Calponin-homology (CH)" evidence="11">
    <location>
        <begin position="1"/>
        <end position="119"/>
    </location>
</feature>
<dbReference type="Pfam" id="PF00621">
    <property type="entry name" value="RhoGEF"/>
    <property type="match status" value="1"/>
</dbReference>
<dbReference type="SUPFAM" id="SSF50044">
    <property type="entry name" value="SH3-domain"/>
    <property type="match status" value="1"/>
</dbReference>
<keyword evidence="3" id="KW-0040">ANK repeat</keyword>
<dbReference type="FunFam" id="1.20.900.10:FF:000016">
    <property type="entry name" value="Rho guanine nucleotide exchange factor 6"/>
    <property type="match status" value="1"/>
</dbReference>
<dbReference type="FunFam" id="1.20.5.390:FF:000001">
    <property type="entry name" value="rho guanine nucleotide exchange factor 7 isoform X1"/>
    <property type="match status" value="1"/>
</dbReference>
<dbReference type="Pfam" id="PF00307">
    <property type="entry name" value="CH"/>
    <property type="match status" value="1"/>
</dbReference>
<evidence type="ECO:0000256" key="3">
    <source>
        <dbReference type="ARBA" id="ARBA00023043"/>
    </source>
</evidence>
<evidence type="ECO:0000259" key="10">
    <source>
        <dbReference type="PROSITE" id="PS50010"/>
    </source>
</evidence>
<gene>
    <name evidence="12" type="primary">ARHGEF7</name>
    <name evidence="12" type="synonym">LOC109882091</name>
</gene>
<feature type="domain" description="SH3" evidence="9">
    <location>
        <begin position="107"/>
        <end position="166"/>
    </location>
</feature>
<protein>
    <recommendedName>
        <fullName evidence="5">Osteoclast-stimulating factor 1</fullName>
    </recommendedName>
</protein>
<dbReference type="Proteomes" id="UP000694557">
    <property type="component" value="Unassembled WGS sequence"/>
</dbReference>
<evidence type="ECO:0000256" key="5">
    <source>
        <dbReference type="ARBA" id="ARBA00040640"/>
    </source>
</evidence>
<dbReference type="GO" id="GO:0030032">
    <property type="term" value="P:lamellipodium assembly"/>
    <property type="evidence" value="ECO:0007669"/>
    <property type="project" value="TreeGrafter"/>
</dbReference>
<dbReference type="FunFam" id="2.30.30.40:FF:000072">
    <property type="entry name" value="Unconventional Myosin IB"/>
    <property type="match status" value="1"/>
</dbReference>
<dbReference type="InterPro" id="IPR032409">
    <property type="entry name" value="GEF6/7_CC"/>
</dbReference>
<dbReference type="PROSITE" id="PS00741">
    <property type="entry name" value="DH_1"/>
    <property type="match status" value="1"/>
</dbReference>
<keyword evidence="13" id="KW-1185">Reference proteome</keyword>
<dbReference type="PANTHER" id="PTHR46026:SF3">
    <property type="entry name" value="RHO GUANINE NUCLEOTIDE EXCHANGE FACTOR 7"/>
    <property type="match status" value="1"/>
</dbReference>
<feature type="region of interest" description="Disordered" evidence="8">
    <location>
        <begin position="596"/>
        <end position="618"/>
    </location>
</feature>